<evidence type="ECO:0000313" key="1">
    <source>
        <dbReference type="EMBL" id="HHR48646.1"/>
    </source>
</evidence>
<dbReference type="AlphaFoldDB" id="A0A7V5XZY5"/>
<name>A0A7V5XZY5_UNCW3</name>
<protein>
    <submittedName>
        <fullName evidence="1">Uncharacterized protein</fullName>
    </submittedName>
</protein>
<comment type="caution">
    <text evidence="1">The sequence shown here is derived from an EMBL/GenBank/DDBJ whole genome shotgun (WGS) entry which is preliminary data.</text>
</comment>
<dbReference type="EMBL" id="DTHS01000021">
    <property type="protein sequence ID" value="HHR48646.1"/>
    <property type="molecule type" value="Genomic_DNA"/>
</dbReference>
<accession>A0A7V5XZY5</accession>
<reference evidence="1" key="1">
    <citation type="journal article" date="2020" name="mSystems">
        <title>Genome- and Community-Level Interaction Insights into Carbon Utilization and Element Cycling Functions of Hydrothermarchaeota in Hydrothermal Sediment.</title>
        <authorList>
            <person name="Zhou Z."/>
            <person name="Liu Y."/>
            <person name="Xu W."/>
            <person name="Pan J."/>
            <person name="Luo Z.H."/>
            <person name="Li M."/>
        </authorList>
    </citation>
    <scope>NUCLEOTIDE SEQUENCE [LARGE SCALE GENOMIC DNA]</scope>
    <source>
        <strain evidence="1">SpSt-791</strain>
    </source>
</reference>
<gene>
    <name evidence="1" type="ORF">ENV79_03275</name>
</gene>
<proteinExistence type="predicted"/>
<sequence>MTAIEKFQELLKKLFQFEWADLDFGIYRILNYKRRQIEKFIDEDLKNKVESAFARWLVDELEERPKAIPLGGSKFRNIEGKEIIKLLRNFHPTKIKQNFFLSLRAWAFKNNKLNKVSCLPIKGGR</sequence>
<organism evidence="1">
    <name type="scientific">candidate division WOR-3 bacterium</name>
    <dbReference type="NCBI Taxonomy" id="2052148"/>
    <lineage>
        <taxon>Bacteria</taxon>
        <taxon>Bacteria division WOR-3</taxon>
    </lineage>
</organism>